<keyword evidence="3" id="KW-1185">Reference proteome</keyword>
<evidence type="ECO:0000313" key="3">
    <source>
        <dbReference type="Proteomes" id="UP000053257"/>
    </source>
</evidence>
<evidence type="ECO:0000313" key="2">
    <source>
        <dbReference type="EMBL" id="KIP06571.1"/>
    </source>
</evidence>
<dbReference type="HOGENOM" id="CLU_037230_0_0_1"/>
<accession>A0A0C3RXH0</accession>
<protein>
    <submittedName>
        <fullName evidence="2">Uncharacterized protein</fullName>
    </submittedName>
</protein>
<dbReference type="EMBL" id="KN840515">
    <property type="protein sequence ID" value="KIP06571.1"/>
    <property type="molecule type" value="Genomic_DNA"/>
</dbReference>
<dbReference type="STRING" id="745531.A0A0C3RXH0"/>
<dbReference type="OrthoDB" id="3362250at2759"/>
<name>A0A0C3RXH0_PHLG1</name>
<dbReference type="AlphaFoldDB" id="A0A0C3RXH0"/>
<evidence type="ECO:0000256" key="1">
    <source>
        <dbReference type="SAM" id="MobiDB-lite"/>
    </source>
</evidence>
<feature type="region of interest" description="Disordered" evidence="1">
    <location>
        <begin position="117"/>
        <end position="165"/>
    </location>
</feature>
<feature type="compositionally biased region" description="Pro residues" evidence="1">
    <location>
        <begin position="146"/>
        <end position="155"/>
    </location>
</feature>
<gene>
    <name evidence="2" type="ORF">PHLGIDRAFT_452655</name>
</gene>
<dbReference type="Proteomes" id="UP000053257">
    <property type="component" value="Unassembled WGS sequence"/>
</dbReference>
<sequence length="301" mass="32736">MATTPAQTPAHLARYIVQSSDVLSDMRLNISEEGSERIIWYKERFLSDDEIVEHVVENATSTLQWSIHRPKRGWYIHIRSPSFPPGVHISLTPLPQSSPYHAEAALSFSCRTNAPPTYPGTAAGSSALPKTSTDSDDTLTTDPAPHSYPPTPPTNPAVRVHPPSPRSVHARLVSIPPAAPITSFVLTPHSLAHVPVAQPSLFGRVVAALKNHVPSHSLSFTLSPLPVGSPDTEAPPPTPEPLLTYHDRTPVWTARTIHGVLELDAHRAQEIGVQTSFHVAVALTYLEFLMDRESFLAATAD</sequence>
<reference evidence="2 3" key="1">
    <citation type="journal article" date="2014" name="PLoS Genet.">
        <title>Analysis of the Phlebiopsis gigantea genome, transcriptome and secretome provides insight into its pioneer colonization strategies of wood.</title>
        <authorList>
            <person name="Hori C."/>
            <person name="Ishida T."/>
            <person name="Igarashi K."/>
            <person name="Samejima M."/>
            <person name="Suzuki H."/>
            <person name="Master E."/>
            <person name="Ferreira P."/>
            <person name="Ruiz-Duenas F.J."/>
            <person name="Held B."/>
            <person name="Canessa P."/>
            <person name="Larrondo L.F."/>
            <person name="Schmoll M."/>
            <person name="Druzhinina I.S."/>
            <person name="Kubicek C.P."/>
            <person name="Gaskell J.A."/>
            <person name="Kersten P."/>
            <person name="St John F."/>
            <person name="Glasner J."/>
            <person name="Sabat G."/>
            <person name="Splinter BonDurant S."/>
            <person name="Syed K."/>
            <person name="Yadav J."/>
            <person name="Mgbeahuruike A.C."/>
            <person name="Kovalchuk A."/>
            <person name="Asiegbu F.O."/>
            <person name="Lackner G."/>
            <person name="Hoffmeister D."/>
            <person name="Rencoret J."/>
            <person name="Gutierrez A."/>
            <person name="Sun H."/>
            <person name="Lindquist E."/>
            <person name="Barry K."/>
            <person name="Riley R."/>
            <person name="Grigoriev I.V."/>
            <person name="Henrissat B."/>
            <person name="Kues U."/>
            <person name="Berka R.M."/>
            <person name="Martinez A.T."/>
            <person name="Covert S.F."/>
            <person name="Blanchette R.A."/>
            <person name="Cullen D."/>
        </authorList>
    </citation>
    <scope>NUCLEOTIDE SEQUENCE [LARGE SCALE GENOMIC DNA]</scope>
    <source>
        <strain evidence="2 3">11061_1 CR5-6</strain>
    </source>
</reference>
<organism evidence="2 3">
    <name type="scientific">Phlebiopsis gigantea (strain 11061_1 CR5-6)</name>
    <name type="common">White-rot fungus</name>
    <name type="synonym">Peniophora gigantea</name>
    <dbReference type="NCBI Taxonomy" id="745531"/>
    <lineage>
        <taxon>Eukaryota</taxon>
        <taxon>Fungi</taxon>
        <taxon>Dikarya</taxon>
        <taxon>Basidiomycota</taxon>
        <taxon>Agaricomycotina</taxon>
        <taxon>Agaricomycetes</taxon>
        <taxon>Polyporales</taxon>
        <taxon>Phanerochaetaceae</taxon>
        <taxon>Phlebiopsis</taxon>
    </lineage>
</organism>
<proteinExistence type="predicted"/>